<gene>
    <name evidence="1" type="ORF">HMPREF9021_02063</name>
</gene>
<dbReference type="Pfam" id="PF04525">
    <property type="entry name" value="LOR"/>
    <property type="match status" value="1"/>
</dbReference>
<dbReference type="RefSeq" id="WP_002642974.1">
    <property type="nucleotide sequence ID" value="NZ_CP019448.1"/>
</dbReference>
<accession>V9HAW7</accession>
<comment type="caution">
    <text evidence="1">The sequence shown here is derived from an EMBL/GenBank/DDBJ whole genome shotgun (WGS) entry which is preliminary data.</text>
</comment>
<organism evidence="1 2">
    <name type="scientific">Simonsiella muelleri ATCC 29453</name>
    <dbReference type="NCBI Taxonomy" id="641147"/>
    <lineage>
        <taxon>Bacteria</taxon>
        <taxon>Pseudomonadati</taxon>
        <taxon>Pseudomonadota</taxon>
        <taxon>Betaproteobacteria</taxon>
        <taxon>Neisseriales</taxon>
        <taxon>Neisseriaceae</taxon>
        <taxon>Simonsiella</taxon>
    </lineage>
</organism>
<evidence type="ECO:0000313" key="1">
    <source>
        <dbReference type="EMBL" id="EFG30069.2"/>
    </source>
</evidence>
<dbReference type="EMBL" id="ADCY02000062">
    <property type="protein sequence ID" value="EFG30069.2"/>
    <property type="molecule type" value="Genomic_DNA"/>
</dbReference>
<sequence length="222" mass="25926">MTITFAFRQPENRIIKLSNQFIRKVIMLPISFPLDFKFKIFTPSNDFSVFDSQGNEIAYTRQKIFKIKEAIEIFRDSSRQERLYQIRADRIIDFNACYQISNEQGANLGSVRRSGIRSLWRTHYEIFDANNQKLYDISEANPWIAVVDGLLGEIPIVGFFTGYFLNPSYTIADGNNTQDYILHKTPSLMERRFRLEKTSHANHDELVTLSCMMLMLLERTKG</sequence>
<evidence type="ECO:0000313" key="2">
    <source>
        <dbReference type="Proteomes" id="UP000017813"/>
    </source>
</evidence>
<proteinExistence type="predicted"/>
<dbReference type="HOGENOM" id="CLU_1324760_0_0_4"/>
<name>V9HAW7_9NEIS</name>
<dbReference type="AlphaFoldDB" id="V9HAW7"/>
<reference evidence="1 2" key="1">
    <citation type="submission" date="2010-03" db="EMBL/GenBank/DDBJ databases">
        <authorList>
            <consortium name="The Broad Institute Genome Sequencing Platform"/>
            <person name="Ward D."/>
            <person name="Earl A."/>
            <person name="Feldgarden M."/>
            <person name="Gevers D."/>
            <person name="Young S."/>
            <person name="Zeng Q."/>
            <person name="Koehrsen M."/>
            <person name="Alvarado L."/>
            <person name="Berlin A.M."/>
            <person name="Borenstein D."/>
            <person name="Chapman S.B."/>
            <person name="Chen Z."/>
            <person name="Engels R."/>
            <person name="Freedman E."/>
            <person name="Gellesch M."/>
            <person name="Goldberg J."/>
            <person name="Griggs A."/>
            <person name="Gujja S."/>
            <person name="Heilman E.R."/>
            <person name="Heiman D.I."/>
            <person name="Hepburn T.A."/>
            <person name="Howarth C."/>
            <person name="Jen D."/>
            <person name="Larson L."/>
            <person name="Mehta T."/>
            <person name="Park D."/>
            <person name="Pearson M."/>
            <person name="Richards J."/>
            <person name="Roberts A."/>
            <person name="Saif S."/>
            <person name="Shea T.D."/>
            <person name="Shenoy N."/>
            <person name="Sisk P."/>
            <person name="Stolte C."/>
            <person name="Sykes S.N."/>
            <person name="Walk T."/>
            <person name="White J."/>
            <person name="Yandava C."/>
            <person name="Izard J."/>
            <person name="Baranova O.V."/>
            <person name="Blanton J.M."/>
            <person name="Tanner A.C."/>
            <person name="Dewhirst F."/>
            <person name="Haas B."/>
            <person name="Nusbaum C."/>
            <person name="Birren B."/>
        </authorList>
    </citation>
    <scope>NUCLEOTIDE SEQUENCE [LARGE SCALE GENOMIC DNA]</scope>
    <source>
        <strain evidence="1 2">ATCC 29453</strain>
    </source>
</reference>
<reference evidence="1 2" key="2">
    <citation type="submission" date="2011-10" db="EMBL/GenBank/DDBJ databases">
        <title>The Genome Sequence of Simonsiella muelleri ATCC 29453.</title>
        <authorList>
            <consortium name="The Broad Institute Genome Sequencing Platform"/>
            <consortium name="The Broad Institute Genome Sequencing Center for Infectious Disease"/>
            <person name="Earl A."/>
            <person name="Ward D."/>
            <person name="Feldgarden M."/>
            <person name="Gevers D."/>
            <person name="Izard J."/>
            <person name="Baranova O.V."/>
            <person name="Blanton J.M."/>
            <person name="Tanner A.C."/>
            <person name="Dewhirst F."/>
            <person name="Young S.K."/>
            <person name="Zeng Q."/>
            <person name="Gargeya S."/>
            <person name="Fitzgerald M."/>
            <person name="Haas B."/>
            <person name="Abouelleil A."/>
            <person name="Alvarado L."/>
            <person name="Arachchi H.M."/>
            <person name="Berlin A."/>
            <person name="Brown A."/>
            <person name="Chapman S.B."/>
            <person name="Chen Z."/>
            <person name="Dunbar C."/>
            <person name="Freedman E."/>
            <person name="Gearin G."/>
            <person name="Goldberg J."/>
            <person name="Griggs A."/>
            <person name="Gujja S."/>
            <person name="Heiman D."/>
            <person name="Howarth C."/>
            <person name="Larson L."/>
            <person name="Lui A."/>
            <person name="MacDonald P.J.P."/>
            <person name="Montmayeur A."/>
            <person name="Murphy C."/>
            <person name="Neiman D."/>
            <person name="Pearson M."/>
            <person name="Priest M."/>
            <person name="Roberts A."/>
            <person name="Saif S."/>
            <person name="Shea T."/>
            <person name="Shenoy N."/>
            <person name="Sisk P."/>
            <person name="Stolte C."/>
            <person name="Sykes S."/>
            <person name="Wortman J."/>
            <person name="Nusbaum C."/>
            <person name="Birren B."/>
        </authorList>
    </citation>
    <scope>NUCLEOTIDE SEQUENCE [LARGE SCALE GENOMIC DNA]</scope>
    <source>
        <strain evidence="1 2">ATCC 29453</strain>
    </source>
</reference>
<keyword evidence="2" id="KW-1185">Reference proteome</keyword>
<dbReference type="eggNOG" id="COG4894">
    <property type="taxonomic scope" value="Bacteria"/>
</dbReference>
<dbReference type="STRING" id="641147.HMPREF9021_02063"/>
<dbReference type="InterPro" id="IPR007612">
    <property type="entry name" value="LOR"/>
</dbReference>
<dbReference type="Proteomes" id="UP000017813">
    <property type="component" value="Unassembled WGS sequence"/>
</dbReference>
<protein>
    <submittedName>
        <fullName evidence="1">Uncharacterized protein</fullName>
    </submittedName>
</protein>